<evidence type="ECO:0000313" key="2">
    <source>
        <dbReference type="Proteomes" id="UP000887013"/>
    </source>
</evidence>
<comment type="caution">
    <text evidence="1">The sequence shown here is derived from an EMBL/GenBank/DDBJ whole genome shotgun (WGS) entry which is preliminary data.</text>
</comment>
<proteinExistence type="predicted"/>
<gene>
    <name evidence="1" type="ORF">NPIL_543951</name>
</gene>
<reference evidence="1" key="1">
    <citation type="submission" date="2020-08" db="EMBL/GenBank/DDBJ databases">
        <title>Multicomponent nature underlies the extraordinary mechanical properties of spider dragline silk.</title>
        <authorList>
            <person name="Kono N."/>
            <person name="Nakamura H."/>
            <person name="Mori M."/>
            <person name="Yoshida Y."/>
            <person name="Ohtoshi R."/>
            <person name="Malay A.D."/>
            <person name="Moran D.A.P."/>
            <person name="Tomita M."/>
            <person name="Numata K."/>
            <person name="Arakawa K."/>
        </authorList>
    </citation>
    <scope>NUCLEOTIDE SEQUENCE</scope>
</reference>
<evidence type="ECO:0000313" key="1">
    <source>
        <dbReference type="EMBL" id="GFT10952.1"/>
    </source>
</evidence>
<dbReference type="AlphaFoldDB" id="A0A8X6NFQ9"/>
<keyword evidence="2" id="KW-1185">Reference proteome</keyword>
<accession>A0A8X6NFQ9</accession>
<dbReference type="EMBL" id="BMAW01008866">
    <property type="protein sequence ID" value="GFT10952.1"/>
    <property type="molecule type" value="Genomic_DNA"/>
</dbReference>
<protein>
    <submittedName>
        <fullName evidence="1">Uncharacterized protein</fullName>
    </submittedName>
</protein>
<name>A0A8X6NFQ9_NEPPI</name>
<sequence>MRSASKRIVNKFKHKFEGPYEVMKVENINVVIWKGGKLITVNVDQVRIYHPREREEGVVETDGLNGERSMAEQVESRIKAIEATSEEASATVDTYAIIKINIAKLDTSQ</sequence>
<organism evidence="1 2">
    <name type="scientific">Nephila pilipes</name>
    <name type="common">Giant wood spider</name>
    <name type="synonym">Nephila maculata</name>
    <dbReference type="NCBI Taxonomy" id="299642"/>
    <lineage>
        <taxon>Eukaryota</taxon>
        <taxon>Metazoa</taxon>
        <taxon>Ecdysozoa</taxon>
        <taxon>Arthropoda</taxon>
        <taxon>Chelicerata</taxon>
        <taxon>Arachnida</taxon>
        <taxon>Araneae</taxon>
        <taxon>Araneomorphae</taxon>
        <taxon>Entelegynae</taxon>
        <taxon>Araneoidea</taxon>
        <taxon>Nephilidae</taxon>
        <taxon>Nephila</taxon>
    </lineage>
</organism>
<dbReference type="Proteomes" id="UP000887013">
    <property type="component" value="Unassembled WGS sequence"/>
</dbReference>